<organism evidence="1 2">
    <name type="scientific">Canavalia gladiata</name>
    <name type="common">Sword bean</name>
    <name type="synonym">Dolichos gladiatus</name>
    <dbReference type="NCBI Taxonomy" id="3824"/>
    <lineage>
        <taxon>Eukaryota</taxon>
        <taxon>Viridiplantae</taxon>
        <taxon>Streptophyta</taxon>
        <taxon>Embryophyta</taxon>
        <taxon>Tracheophyta</taxon>
        <taxon>Spermatophyta</taxon>
        <taxon>Magnoliopsida</taxon>
        <taxon>eudicotyledons</taxon>
        <taxon>Gunneridae</taxon>
        <taxon>Pentapetalae</taxon>
        <taxon>rosids</taxon>
        <taxon>fabids</taxon>
        <taxon>Fabales</taxon>
        <taxon>Fabaceae</taxon>
        <taxon>Papilionoideae</taxon>
        <taxon>50 kb inversion clade</taxon>
        <taxon>NPAAA clade</taxon>
        <taxon>indigoferoid/millettioid clade</taxon>
        <taxon>Phaseoleae</taxon>
        <taxon>Canavalia</taxon>
    </lineage>
</organism>
<gene>
    <name evidence="1" type="ORF">VNO77_10230</name>
</gene>
<protein>
    <submittedName>
        <fullName evidence="1">Uncharacterized protein</fullName>
    </submittedName>
</protein>
<dbReference type="EMBL" id="JAYMYQ010000002">
    <property type="protein sequence ID" value="KAK7351069.1"/>
    <property type="molecule type" value="Genomic_DNA"/>
</dbReference>
<evidence type="ECO:0000313" key="2">
    <source>
        <dbReference type="Proteomes" id="UP001367508"/>
    </source>
</evidence>
<name>A0AAN9MDV2_CANGL</name>
<accession>A0AAN9MDV2</accession>
<dbReference type="AlphaFoldDB" id="A0AAN9MDV2"/>
<comment type="caution">
    <text evidence="1">The sequence shown here is derived from an EMBL/GenBank/DDBJ whole genome shotgun (WGS) entry which is preliminary data.</text>
</comment>
<keyword evidence="2" id="KW-1185">Reference proteome</keyword>
<dbReference type="Proteomes" id="UP001367508">
    <property type="component" value="Unassembled WGS sequence"/>
</dbReference>
<evidence type="ECO:0000313" key="1">
    <source>
        <dbReference type="EMBL" id="KAK7351069.1"/>
    </source>
</evidence>
<proteinExistence type="predicted"/>
<reference evidence="1 2" key="1">
    <citation type="submission" date="2024-01" db="EMBL/GenBank/DDBJ databases">
        <title>The genomes of 5 underutilized Papilionoideae crops provide insights into root nodulation and disease resistanc.</title>
        <authorList>
            <person name="Jiang F."/>
        </authorList>
    </citation>
    <scope>NUCLEOTIDE SEQUENCE [LARGE SCALE GENOMIC DNA]</scope>
    <source>
        <strain evidence="1">LVBAO_FW01</strain>
        <tissue evidence="1">Leaves</tissue>
    </source>
</reference>
<sequence>MGFQHHATPLGRLSICLAQSTELLYFAHRERNKRERFELSGIPTSKAGRRDTKVSPKVLSVFFSPDSFSLSLSLSILCIFFDSTYITLSAPLSMM</sequence>